<organism evidence="4 5">
    <name type="scientific">Marivirga aurantiaca</name>
    <dbReference type="NCBI Taxonomy" id="2802615"/>
    <lineage>
        <taxon>Bacteria</taxon>
        <taxon>Pseudomonadati</taxon>
        <taxon>Bacteroidota</taxon>
        <taxon>Cytophagia</taxon>
        <taxon>Cytophagales</taxon>
        <taxon>Marivirgaceae</taxon>
        <taxon>Marivirga</taxon>
    </lineage>
</organism>
<evidence type="ECO:0000256" key="1">
    <source>
        <dbReference type="ARBA" id="ARBA00005323"/>
    </source>
</evidence>
<dbReference type="GO" id="GO:0036088">
    <property type="term" value="P:D-serine catabolic process"/>
    <property type="evidence" value="ECO:0007669"/>
    <property type="project" value="TreeGrafter"/>
</dbReference>
<dbReference type="Pfam" id="PF14031">
    <property type="entry name" value="D-ser_dehydrat"/>
    <property type="match status" value="1"/>
</dbReference>
<dbReference type="InterPro" id="IPR001608">
    <property type="entry name" value="Ala_racemase_N"/>
</dbReference>
<evidence type="ECO:0000313" key="4">
    <source>
        <dbReference type="EMBL" id="MBK6263783.1"/>
    </source>
</evidence>
<dbReference type="EMBL" id="JAEQBW010000001">
    <property type="protein sequence ID" value="MBK6263783.1"/>
    <property type="molecule type" value="Genomic_DNA"/>
</dbReference>
<evidence type="ECO:0000259" key="3">
    <source>
        <dbReference type="SMART" id="SM01119"/>
    </source>
</evidence>
<dbReference type="InterPro" id="IPR051466">
    <property type="entry name" value="D-amino_acid_metab_enzyme"/>
</dbReference>
<sequence length="366" mass="41164">MKIIQPTLLLNEETCHRNIQNMVDKAKKHNCILRPHFKTHQSAEIGQWFRQQGVTKCAVSSLGMAIYFTNAGWKDITVAFPLNVLESDKVNELAKKITLNICIESLETAEILSHFIQHSVNIFIKVDAGYHRTGINTDDFQQIEAILQKINDNPLLNFKGFLQHAGHTYQAKGKLEVDQIHQSTSAKMIALKERFISEYPNLIISNGDTPTCSLSEHFEHIEEMRPGNFVFYDVMQAEIGSCSYEEIAVAMACPVVAKHPERNEIIIYGGAVHLSKERVTNKDGITIYGLVAEPHTSGWGKPIEGLYVKKLSQEHGTIHAPDAFIEKVKIGDILYILPIHSCLTANLIGQYSTLKGKEIGMYRFGF</sequence>
<dbReference type="RefSeq" id="WP_201429469.1">
    <property type="nucleotide sequence ID" value="NZ_JAEQBW010000001.1"/>
</dbReference>
<dbReference type="SMART" id="SM01119">
    <property type="entry name" value="D-ser_dehydrat"/>
    <property type="match status" value="1"/>
</dbReference>
<evidence type="ECO:0000313" key="5">
    <source>
        <dbReference type="Proteomes" id="UP000611723"/>
    </source>
</evidence>
<dbReference type="PANTHER" id="PTHR28004">
    <property type="entry name" value="ZGC:162816-RELATED"/>
    <property type="match status" value="1"/>
</dbReference>
<evidence type="ECO:0000256" key="2">
    <source>
        <dbReference type="ARBA" id="ARBA00023239"/>
    </source>
</evidence>
<feature type="domain" description="D-serine dehydratase-like" evidence="3">
    <location>
        <begin position="248"/>
        <end position="355"/>
    </location>
</feature>
<dbReference type="Proteomes" id="UP000611723">
    <property type="component" value="Unassembled WGS sequence"/>
</dbReference>
<dbReference type="Gene3D" id="3.20.20.10">
    <property type="entry name" value="Alanine racemase"/>
    <property type="match status" value="1"/>
</dbReference>
<dbReference type="SUPFAM" id="SSF51419">
    <property type="entry name" value="PLP-binding barrel"/>
    <property type="match status" value="1"/>
</dbReference>
<dbReference type="InterPro" id="IPR026956">
    <property type="entry name" value="D-ser_dehydrat-like_dom"/>
</dbReference>
<comment type="similarity">
    <text evidence="1">Belongs to the DSD1 family.</text>
</comment>
<keyword evidence="2" id="KW-0456">Lyase</keyword>
<dbReference type="InterPro" id="IPR042208">
    <property type="entry name" value="D-ser_dehydrat-like_sf"/>
</dbReference>
<dbReference type="Pfam" id="PF01168">
    <property type="entry name" value="Ala_racemase_N"/>
    <property type="match status" value="1"/>
</dbReference>
<keyword evidence="5" id="KW-1185">Reference proteome</keyword>
<proteinExistence type="inferred from homology"/>
<dbReference type="PANTHER" id="PTHR28004:SF2">
    <property type="entry name" value="D-SERINE DEHYDRATASE"/>
    <property type="match status" value="1"/>
</dbReference>
<dbReference type="Gene3D" id="2.40.37.20">
    <property type="entry name" value="D-serine dehydratase-like domain"/>
    <property type="match status" value="1"/>
</dbReference>
<protein>
    <submittedName>
        <fullName evidence="4">Alanine racemase</fullName>
    </submittedName>
</protein>
<accession>A0A934WVG7</accession>
<gene>
    <name evidence="4" type="ORF">JKA74_01945</name>
</gene>
<dbReference type="InterPro" id="IPR029066">
    <property type="entry name" value="PLP-binding_barrel"/>
</dbReference>
<comment type="caution">
    <text evidence="4">The sequence shown here is derived from an EMBL/GenBank/DDBJ whole genome shotgun (WGS) entry which is preliminary data.</text>
</comment>
<reference evidence="4" key="1">
    <citation type="submission" date="2021-01" db="EMBL/GenBank/DDBJ databases">
        <title>Marivirga aurantiaca sp. nov., isolated from intertidal surface sediments.</title>
        <authorList>
            <person name="Zhang M."/>
        </authorList>
    </citation>
    <scope>NUCLEOTIDE SEQUENCE</scope>
    <source>
        <strain evidence="4">S37H4</strain>
    </source>
</reference>
<name>A0A934WVG7_9BACT</name>
<dbReference type="GO" id="GO:0008721">
    <property type="term" value="F:D-serine ammonia-lyase activity"/>
    <property type="evidence" value="ECO:0007669"/>
    <property type="project" value="TreeGrafter"/>
</dbReference>
<dbReference type="AlphaFoldDB" id="A0A934WVG7"/>